<protein>
    <submittedName>
        <fullName evidence="2">Uncharacterized protein</fullName>
    </submittedName>
</protein>
<feature type="transmembrane region" description="Helical" evidence="1">
    <location>
        <begin position="324"/>
        <end position="347"/>
    </location>
</feature>
<keyword evidence="3" id="KW-1185">Reference proteome</keyword>
<evidence type="ECO:0000313" key="2">
    <source>
        <dbReference type="EMBL" id="CAJ1392250.1"/>
    </source>
</evidence>
<sequence>MSCPVVLPCPAFLPMMMGKIYDWTQASLMVAAGVGLALALRDVVGAYQHGCIVHKKYGFRTYCVVEILDTLFLLPCTFQLIFCIAKYDDRVQSRRTEAKEQTAALTETYRRYIADMDDQLDKLCKSNVFMAQNAFEERKRDFATFLRRLAAQLRDCACEGVEDPRELAAELKTFIRQWLEIYGEASVDVERRLEAKLPEAALRLEDPVALLTSAELVVRAVKTSVGASYTSDTQVLERLRDTPASEPSSALVPHLSGRRLSGERRLSERRRSHAEVRRSLRDLPQVAMAWFECCVPQCFAHLAGSSSELSCLLCRVKLLGREHVLLLLAAAVGLCLIVITAVFPVLSPDKTWRRASIDAVWDMAPLVVYVICLVVLLVHIERISALLEAQKELQEAQQRTALVASMKEDLIEHWTAISNVTELWQNRTLPRLDLLKELHCQLQEKLQPEHLTEQLRVINARLGRLEQAVGDVQQWWHAQQEGSACALAPRVSRLLRTRTRDRMQGESGSFTQRLDCLIGEIDAERPSTELVVSDTALDLGGSFKRGSLQEFLREAEPADLEEGNMRNLDSFVADR</sequence>
<evidence type="ECO:0000256" key="1">
    <source>
        <dbReference type="SAM" id="Phobius"/>
    </source>
</evidence>
<organism evidence="2 3">
    <name type="scientific">Effrenium voratum</name>
    <dbReference type="NCBI Taxonomy" id="2562239"/>
    <lineage>
        <taxon>Eukaryota</taxon>
        <taxon>Sar</taxon>
        <taxon>Alveolata</taxon>
        <taxon>Dinophyceae</taxon>
        <taxon>Suessiales</taxon>
        <taxon>Symbiodiniaceae</taxon>
        <taxon>Effrenium</taxon>
    </lineage>
</organism>
<comment type="caution">
    <text evidence="2">The sequence shown here is derived from an EMBL/GenBank/DDBJ whole genome shotgun (WGS) entry which is preliminary data.</text>
</comment>
<gene>
    <name evidence="2" type="ORF">EVOR1521_LOCUS17395</name>
</gene>
<dbReference type="AlphaFoldDB" id="A0AA36IRB4"/>
<accession>A0AA36IRB4</accession>
<keyword evidence="1" id="KW-0812">Transmembrane</keyword>
<keyword evidence="1" id="KW-0472">Membrane</keyword>
<proteinExistence type="predicted"/>
<evidence type="ECO:0000313" key="3">
    <source>
        <dbReference type="Proteomes" id="UP001178507"/>
    </source>
</evidence>
<feature type="transmembrane region" description="Helical" evidence="1">
    <location>
        <begin position="20"/>
        <end position="39"/>
    </location>
</feature>
<feature type="transmembrane region" description="Helical" evidence="1">
    <location>
        <begin position="359"/>
        <end position="380"/>
    </location>
</feature>
<name>A0AA36IRB4_9DINO</name>
<dbReference type="EMBL" id="CAUJNA010002302">
    <property type="protein sequence ID" value="CAJ1392250.1"/>
    <property type="molecule type" value="Genomic_DNA"/>
</dbReference>
<reference evidence="2" key="1">
    <citation type="submission" date="2023-08" db="EMBL/GenBank/DDBJ databases">
        <authorList>
            <person name="Chen Y."/>
            <person name="Shah S."/>
            <person name="Dougan E. K."/>
            <person name="Thang M."/>
            <person name="Chan C."/>
        </authorList>
    </citation>
    <scope>NUCLEOTIDE SEQUENCE</scope>
</reference>
<keyword evidence="1" id="KW-1133">Transmembrane helix</keyword>
<dbReference type="Proteomes" id="UP001178507">
    <property type="component" value="Unassembled WGS sequence"/>
</dbReference>